<name>A0ABU1BTG6_9BURK</name>
<comment type="caution">
    <text evidence="7">Lacks conserved residue(s) required for the propagation of feature annotation.</text>
</comment>
<dbReference type="Proteomes" id="UP001225596">
    <property type="component" value="Unassembled WGS sequence"/>
</dbReference>
<comment type="subcellular location">
    <subcellularLocation>
        <location evidence="7">Cell inner membrane</location>
        <topology evidence="7">Multi-pass membrane protein</topology>
    </subcellularLocation>
    <subcellularLocation>
        <location evidence="1">Cell membrane</location>
        <topology evidence="1">Multi-pass membrane protein</topology>
    </subcellularLocation>
</comment>
<dbReference type="InterPro" id="IPR049177">
    <property type="entry name" value="MgtC_SapB_SrpB_YhiD_N"/>
</dbReference>
<dbReference type="PRINTS" id="PR01837">
    <property type="entry name" value="MGTCSAPBPROT"/>
</dbReference>
<accession>A0ABU1BTG6</accession>
<organism evidence="9 10">
    <name type="scientific">Keguizhuia sedimenti</name>
    <dbReference type="NCBI Taxonomy" id="3064264"/>
    <lineage>
        <taxon>Bacteria</taxon>
        <taxon>Pseudomonadati</taxon>
        <taxon>Pseudomonadota</taxon>
        <taxon>Betaproteobacteria</taxon>
        <taxon>Burkholderiales</taxon>
        <taxon>Oxalobacteraceae</taxon>
        <taxon>Keguizhuia</taxon>
    </lineage>
</organism>
<keyword evidence="5 7" id="KW-1133">Transmembrane helix</keyword>
<dbReference type="EMBL" id="JAUYVH010000020">
    <property type="protein sequence ID" value="MDQ9172308.1"/>
    <property type="molecule type" value="Genomic_DNA"/>
</dbReference>
<dbReference type="Pfam" id="PF02308">
    <property type="entry name" value="MgtC"/>
    <property type="match status" value="1"/>
</dbReference>
<gene>
    <name evidence="9" type="ORF">Q8A64_18025</name>
</gene>
<protein>
    <recommendedName>
        <fullName evidence="7">Protein MgtC</fullName>
    </recommendedName>
</protein>
<keyword evidence="4 7" id="KW-0812">Transmembrane</keyword>
<feature type="domain" description="MgtC/SapB/SrpB/YhiD N-terminal" evidence="8">
    <location>
        <begin position="24"/>
        <end position="126"/>
    </location>
</feature>
<comment type="similarity">
    <text evidence="2 7">Belongs to the MgtC/SapB family.</text>
</comment>
<evidence type="ECO:0000256" key="1">
    <source>
        <dbReference type="ARBA" id="ARBA00004651"/>
    </source>
</evidence>
<evidence type="ECO:0000313" key="9">
    <source>
        <dbReference type="EMBL" id="MDQ9172308.1"/>
    </source>
</evidence>
<evidence type="ECO:0000256" key="4">
    <source>
        <dbReference type="ARBA" id="ARBA00022692"/>
    </source>
</evidence>
<evidence type="ECO:0000256" key="2">
    <source>
        <dbReference type="ARBA" id="ARBA00009298"/>
    </source>
</evidence>
<dbReference type="InterPro" id="IPR003416">
    <property type="entry name" value="MgtC/SapB/SrpB/YhiD_fam"/>
</dbReference>
<dbReference type="PANTHER" id="PTHR33778:SF1">
    <property type="entry name" value="MAGNESIUM TRANSPORTER YHID-RELATED"/>
    <property type="match status" value="1"/>
</dbReference>
<evidence type="ECO:0000256" key="7">
    <source>
        <dbReference type="RuleBase" id="RU365041"/>
    </source>
</evidence>
<dbReference type="PANTHER" id="PTHR33778">
    <property type="entry name" value="PROTEIN MGTC"/>
    <property type="match status" value="1"/>
</dbReference>
<feature type="transmembrane region" description="Helical" evidence="7">
    <location>
        <begin position="61"/>
        <end position="82"/>
    </location>
</feature>
<keyword evidence="7" id="KW-0997">Cell inner membrane</keyword>
<keyword evidence="6 7" id="KW-0472">Membrane</keyword>
<evidence type="ECO:0000256" key="5">
    <source>
        <dbReference type="ARBA" id="ARBA00022989"/>
    </source>
</evidence>
<comment type="caution">
    <text evidence="9">The sequence shown here is derived from an EMBL/GenBank/DDBJ whole genome shotgun (WGS) entry which is preliminary data.</text>
</comment>
<dbReference type="RefSeq" id="WP_338438339.1">
    <property type="nucleotide sequence ID" value="NZ_JAUYVH010000020.1"/>
</dbReference>
<evidence type="ECO:0000256" key="6">
    <source>
        <dbReference type="ARBA" id="ARBA00023136"/>
    </source>
</evidence>
<evidence type="ECO:0000313" key="10">
    <source>
        <dbReference type="Proteomes" id="UP001225596"/>
    </source>
</evidence>
<evidence type="ECO:0000256" key="3">
    <source>
        <dbReference type="ARBA" id="ARBA00022475"/>
    </source>
</evidence>
<sequence length="153" mass="16419">MDWELELLFSARILFATILRADRLGPERQGSAAGVRTCMTISIGSCAFSLISWHISASDPARIAAQVVAGTGFLGAGVILQVKGRIAGLTTAATLWTTAAVGMACAFGMYVLAALTAGLIYGMLVLHHMPGWENFTRRHAAKRRRAVRLESEE</sequence>
<feature type="transmembrane region" description="Helical" evidence="7">
    <location>
        <begin position="94"/>
        <end position="124"/>
    </location>
</feature>
<proteinExistence type="inferred from homology"/>
<keyword evidence="10" id="KW-1185">Reference proteome</keyword>
<keyword evidence="3" id="KW-1003">Cell membrane</keyword>
<reference evidence="9 10" key="1">
    <citation type="submission" date="2023-08" db="EMBL/GenBank/DDBJ databases">
        <title>Oxalobacteraceae gen .nov., isolated from river sludge outside the plant.</title>
        <authorList>
            <person name="Zhao S.Y."/>
        </authorList>
    </citation>
    <scope>NUCLEOTIDE SEQUENCE [LARGE SCALE GENOMIC DNA]</scope>
    <source>
        <strain evidence="9 10">R-40</strain>
    </source>
</reference>
<evidence type="ECO:0000259" key="8">
    <source>
        <dbReference type="Pfam" id="PF02308"/>
    </source>
</evidence>